<dbReference type="InterPro" id="IPR050250">
    <property type="entry name" value="Macrolide_Exporter_MacB"/>
</dbReference>
<evidence type="ECO:0000256" key="6">
    <source>
        <dbReference type="SAM" id="Phobius"/>
    </source>
</evidence>
<dbReference type="EMBL" id="QTJU01000003">
    <property type="protein sequence ID" value="RFM28036.1"/>
    <property type="molecule type" value="Genomic_DNA"/>
</dbReference>
<dbReference type="Pfam" id="PF02687">
    <property type="entry name" value="FtsX"/>
    <property type="match status" value="2"/>
</dbReference>
<comment type="subcellular location">
    <subcellularLocation>
        <location evidence="1">Cell membrane</location>
        <topology evidence="1">Multi-pass membrane protein</topology>
    </subcellularLocation>
</comment>
<proteinExistence type="predicted"/>
<name>A0A3E1NJC1_9BACT</name>
<dbReference type="Proteomes" id="UP000261284">
    <property type="component" value="Unassembled WGS sequence"/>
</dbReference>
<feature type="domain" description="ABC3 transporter permease C-terminal" evidence="7">
    <location>
        <begin position="286"/>
        <end position="402"/>
    </location>
</feature>
<evidence type="ECO:0000256" key="1">
    <source>
        <dbReference type="ARBA" id="ARBA00004651"/>
    </source>
</evidence>
<dbReference type="RefSeq" id="WP_116847282.1">
    <property type="nucleotide sequence ID" value="NZ_QTJU01000003.1"/>
</dbReference>
<keyword evidence="2" id="KW-1003">Cell membrane</keyword>
<dbReference type="GO" id="GO:0005886">
    <property type="term" value="C:plasma membrane"/>
    <property type="evidence" value="ECO:0007669"/>
    <property type="project" value="UniProtKB-SubCell"/>
</dbReference>
<dbReference type="AlphaFoldDB" id="A0A3E1NJC1"/>
<organism evidence="9 10">
    <name type="scientific">Deminuibacter soli</name>
    <dbReference type="NCBI Taxonomy" id="2291815"/>
    <lineage>
        <taxon>Bacteria</taxon>
        <taxon>Pseudomonadati</taxon>
        <taxon>Bacteroidota</taxon>
        <taxon>Chitinophagia</taxon>
        <taxon>Chitinophagales</taxon>
        <taxon>Chitinophagaceae</taxon>
        <taxon>Deminuibacter</taxon>
    </lineage>
</organism>
<feature type="transmembrane region" description="Helical" evidence="6">
    <location>
        <begin position="376"/>
        <end position="399"/>
    </location>
</feature>
<evidence type="ECO:0000259" key="8">
    <source>
        <dbReference type="Pfam" id="PF12704"/>
    </source>
</evidence>
<evidence type="ECO:0000256" key="4">
    <source>
        <dbReference type="ARBA" id="ARBA00022989"/>
    </source>
</evidence>
<feature type="transmembrane region" description="Helical" evidence="6">
    <location>
        <begin position="677"/>
        <end position="701"/>
    </location>
</feature>
<feature type="transmembrane region" description="Helical" evidence="6">
    <location>
        <begin position="760"/>
        <end position="781"/>
    </location>
</feature>
<dbReference type="GO" id="GO:0022857">
    <property type="term" value="F:transmembrane transporter activity"/>
    <property type="evidence" value="ECO:0007669"/>
    <property type="project" value="TreeGrafter"/>
</dbReference>
<reference evidence="9 10" key="1">
    <citation type="submission" date="2018-08" db="EMBL/GenBank/DDBJ databases">
        <title>Chitinophagaceae sp. K23C18032701, a novel bacterium isolated from forest soil.</title>
        <authorList>
            <person name="Wang C."/>
        </authorList>
    </citation>
    <scope>NUCLEOTIDE SEQUENCE [LARGE SCALE GENOMIC DNA]</scope>
    <source>
        <strain evidence="9 10">K23C18032701</strain>
    </source>
</reference>
<accession>A0A3E1NJC1</accession>
<dbReference type="InterPro" id="IPR003838">
    <property type="entry name" value="ABC3_permease_C"/>
</dbReference>
<evidence type="ECO:0000256" key="3">
    <source>
        <dbReference type="ARBA" id="ARBA00022692"/>
    </source>
</evidence>
<evidence type="ECO:0000256" key="2">
    <source>
        <dbReference type="ARBA" id="ARBA00022475"/>
    </source>
</evidence>
<evidence type="ECO:0000259" key="7">
    <source>
        <dbReference type="Pfam" id="PF02687"/>
    </source>
</evidence>
<dbReference type="Pfam" id="PF12704">
    <property type="entry name" value="MacB_PCD"/>
    <property type="match status" value="2"/>
</dbReference>
<keyword evidence="4 6" id="KW-1133">Transmembrane helix</keyword>
<dbReference type="InterPro" id="IPR025857">
    <property type="entry name" value="MacB_PCD"/>
</dbReference>
<evidence type="ECO:0000313" key="9">
    <source>
        <dbReference type="EMBL" id="RFM28036.1"/>
    </source>
</evidence>
<protein>
    <submittedName>
        <fullName evidence="9">ABC transporter permease</fullName>
    </submittedName>
</protein>
<feature type="domain" description="MacB-like periplasmic core" evidence="8">
    <location>
        <begin position="431"/>
        <end position="617"/>
    </location>
</feature>
<feature type="transmembrane region" description="Helical" evidence="6">
    <location>
        <begin position="420"/>
        <end position="443"/>
    </location>
</feature>
<feature type="transmembrane region" description="Helical" evidence="6">
    <location>
        <begin position="21"/>
        <end position="40"/>
    </location>
</feature>
<dbReference type="PANTHER" id="PTHR30572:SF18">
    <property type="entry name" value="ABC-TYPE MACROLIDE FAMILY EXPORT SYSTEM PERMEASE COMPONENT 2"/>
    <property type="match status" value="1"/>
</dbReference>
<feature type="transmembrane region" description="Helical" evidence="6">
    <location>
        <begin position="331"/>
        <end position="356"/>
    </location>
</feature>
<feature type="domain" description="ABC3 transporter permease C-terminal" evidence="7">
    <location>
        <begin position="680"/>
        <end position="782"/>
    </location>
</feature>
<sequence length="800" mass="90250">MFRTNLKIAWRNLVNNKIYSTTNIGGLAVGISAFIMMLLYQTHLASFDAWDSSFKNVYEIRIQEHSKNRVNEDLSPLLIPLLQQKCPEIEAATRVNSNSSGELLRVGDIRIYQGDIVSVDSTFFEVYPLQLKEGNRNTALNDPHSMVITEEVAKKFFGNQNPMGKAIRFDETQDYIVTGILAPAKGPTNIDISVLKRIKVPGWAGWGNFAYNCFVKLKPGTNTKLFAEKITNIYFDAAYDILKRWYKWPDDRKQYMRIPKHDALDVINVPALSLEHAKMQLFVLSLLSAVIVVVACMNFTNQSIANSDSRAKEIGIRKALGAMRGSLTSQFLIETLLQCTFAVLVSFILVELLLPAFNQLTWSDIKLLKYCTQPGFVSKILLTLAAVTLLAGIYPAFYLSGYKPVLVLKGIFDRGTGGMLLRRFLLSLQFVFSVTFVIALVIISRQTSFMQHYDLGFKPEEVTYIQIKEDSTGAHFDYVQQQLLQIPHVKKVGFTDFAPFVDEGGNYTLYSYQGAQKDLRFINISRDFFAAMGATIIDGRDFSAATPSDSTQSIIVNEAFVHAYNMKGSAVGQLVTEDFYRVSSTSKPNPHQYRIVGVVKDFMILGFEKGIEPIIFYNNAKSAYYAVLKSDQRYINETMRSVTALWKNVEPAHPILMSNVKNSFSKVIGLYDRLQKVVYVFAVVTIIIALVGLLALVAYNLKRRMKEIGIRKVVGASLGDILQMLNAEFLGLLLVANLFAWFIAYVLMRSFLNEFEYRIPMPYFVFPVVTICSAVLTIVIISMRVMKAIRTTPAEVLKYE</sequence>
<dbReference type="OrthoDB" id="1451596at2"/>
<gene>
    <name evidence="9" type="ORF">DXN05_10885</name>
</gene>
<keyword evidence="5 6" id="KW-0472">Membrane</keyword>
<evidence type="ECO:0000256" key="5">
    <source>
        <dbReference type="ARBA" id="ARBA00023136"/>
    </source>
</evidence>
<feature type="domain" description="MacB-like periplasmic core" evidence="8">
    <location>
        <begin position="21"/>
        <end position="232"/>
    </location>
</feature>
<comment type="caution">
    <text evidence="9">The sequence shown here is derived from an EMBL/GenBank/DDBJ whole genome shotgun (WGS) entry which is preliminary data.</text>
</comment>
<dbReference type="PANTHER" id="PTHR30572">
    <property type="entry name" value="MEMBRANE COMPONENT OF TRANSPORTER-RELATED"/>
    <property type="match status" value="1"/>
</dbReference>
<feature type="transmembrane region" description="Helical" evidence="6">
    <location>
        <begin position="729"/>
        <end position="748"/>
    </location>
</feature>
<feature type="transmembrane region" description="Helical" evidence="6">
    <location>
        <begin position="281"/>
        <end position="300"/>
    </location>
</feature>
<keyword evidence="10" id="KW-1185">Reference proteome</keyword>
<keyword evidence="3 6" id="KW-0812">Transmembrane</keyword>
<evidence type="ECO:0000313" key="10">
    <source>
        <dbReference type="Proteomes" id="UP000261284"/>
    </source>
</evidence>